<dbReference type="Proteomes" id="UP000248330">
    <property type="component" value="Unassembled WGS sequence"/>
</dbReference>
<keyword evidence="4" id="KW-0732">Signal</keyword>
<comment type="subcellular location">
    <subcellularLocation>
        <location evidence="1">Cell envelope</location>
    </subcellularLocation>
</comment>
<feature type="domain" description="Thioredoxin" evidence="5">
    <location>
        <begin position="27"/>
        <end position="167"/>
    </location>
</feature>
<comment type="caution">
    <text evidence="6">The sequence shown here is derived from an EMBL/GenBank/DDBJ whole genome shotgun (WGS) entry which is preliminary data.</text>
</comment>
<keyword evidence="3" id="KW-0676">Redox-active center</keyword>
<keyword evidence="6" id="KW-0413">Isomerase</keyword>
<evidence type="ECO:0000313" key="7">
    <source>
        <dbReference type="Proteomes" id="UP000248330"/>
    </source>
</evidence>
<evidence type="ECO:0000313" key="6">
    <source>
        <dbReference type="EMBL" id="PXV66047.1"/>
    </source>
</evidence>
<keyword evidence="7" id="KW-1185">Reference proteome</keyword>
<dbReference type="RefSeq" id="WP_110265823.1">
    <property type="nucleotide sequence ID" value="NZ_CAKZQT010000026.1"/>
</dbReference>
<evidence type="ECO:0000256" key="2">
    <source>
        <dbReference type="ARBA" id="ARBA00022748"/>
    </source>
</evidence>
<dbReference type="GO" id="GO:0015036">
    <property type="term" value="F:disulfide oxidoreductase activity"/>
    <property type="evidence" value="ECO:0007669"/>
    <property type="project" value="UniProtKB-ARBA"/>
</dbReference>
<organism evidence="6 7">
    <name type="scientific">Sinimarinibacterium flocculans</name>
    <dbReference type="NCBI Taxonomy" id="985250"/>
    <lineage>
        <taxon>Bacteria</taxon>
        <taxon>Pseudomonadati</taxon>
        <taxon>Pseudomonadota</taxon>
        <taxon>Gammaproteobacteria</taxon>
        <taxon>Nevskiales</taxon>
        <taxon>Nevskiaceae</taxon>
        <taxon>Sinimarinibacterium</taxon>
    </lineage>
</organism>
<protein>
    <submittedName>
        <fullName evidence="6">Thiol-disulfide isomerase/thioredoxin</fullName>
    </submittedName>
</protein>
<dbReference type="PROSITE" id="PS00194">
    <property type="entry name" value="THIOREDOXIN_1"/>
    <property type="match status" value="1"/>
</dbReference>
<evidence type="ECO:0000256" key="3">
    <source>
        <dbReference type="ARBA" id="ARBA00023284"/>
    </source>
</evidence>
<dbReference type="InterPro" id="IPR013740">
    <property type="entry name" value="Redoxin"/>
</dbReference>
<dbReference type="GO" id="GO:0016853">
    <property type="term" value="F:isomerase activity"/>
    <property type="evidence" value="ECO:0007669"/>
    <property type="project" value="UniProtKB-KW"/>
</dbReference>
<dbReference type="Gene3D" id="3.40.30.10">
    <property type="entry name" value="Glutaredoxin"/>
    <property type="match status" value="1"/>
</dbReference>
<dbReference type="AlphaFoldDB" id="A0A318E4G6"/>
<feature type="chain" id="PRO_5016412607" evidence="4">
    <location>
        <begin position="27"/>
        <end position="178"/>
    </location>
</feature>
<gene>
    <name evidence="6" type="ORF">C8D93_10819</name>
</gene>
<dbReference type="OrthoDB" id="9796554at2"/>
<dbReference type="Pfam" id="PF08534">
    <property type="entry name" value="Redoxin"/>
    <property type="match status" value="1"/>
</dbReference>
<proteinExistence type="predicted"/>
<dbReference type="InterPro" id="IPR036249">
    <property type="entry name" value="Thioredoxin-like_sf"/>
</dbReference>
<dbReference type="InterPro" id="IPR013766">
    <property type="entry name" value="Thioredoxin_domain"/>
</dbReference>
<evidence type="ECO:0000256" key="1">
    <source>
        <dbReference type="ARBA" id="ARBA00004196"/>
    </source>
</evidence>
<evidence type="ECO:0000259" key="5">
    <source>
        <dbReference type="PROSITE" id="PS51352"/>
    </source>
</evidence>
<dbReference type="SUPFAM" id="SSF52833">
    <property type="entry name" value="Thioredoxin-like"/>
    <property type="match status" value="1"/>
</dbReference>
<dbReference type="PROSITE" id="PS51352">
    <property type="entry name" value="THIOREDOXIN_2"/>
    <property type="match status" value="1"/>
</dbReference>
<name>A0A318E4G6_9GAMM</name>
<sequence>MTASVLPRGVFAGLLMLCAVVTPAWALDRGQPPPQALGTGPNFSVLRTPDYAGRILVVTFWASWCGPCLNEMSVLERLQQEAGDQLAVVSVNIESLARFREVRRVLSKRLSLTLAHDGDGSVRKAWGVGPIPHMFMIDHEGRVAYEHRGYGNDFIPSLVDEVNELLRRQAHPDPASTP</sequence>
<reference evidence="6 7" key="1">
    <citation type="submission" date="2018-04" db="EMBL/GenBank/DDBJ databases">
        <title>Genomic Encyclopedia of Type Strains, Phase IV (KMG-IV): sequencing the most valuable type-strain genomes for metagenomic binning, comparative biology and taxonomic classification.</title>
        <authorList>
            <person name="Goeker M."/>
        </authorList>
    </citation>
    <scope>NUCLEOTIDE SEQUENCE [LARGE SCALE GENOMIC DNA]</scope>
    <source>
        <strain evidence="6 7">DSM 104150</strain>
    </source>
</reference>
<dbReference type="InterPro" id="IPR050553">
    <property type="entry name" value="Thioredoxin_ResA/DsbE_sf"/>
</dbReference>
<dbReference type="GO" id="GO:0017004">
    <property type="term" value="P:cytochrome complex assembly"/>
    <property type="evidence" value="ECO:0007669"/>
    <property type="project" value="UniProtKB-KW"/>
</dbReference>
<dbReference type="EMBL" id="QICN01000008">
    <property type="protein sequence ID" value="PXV66047.1"/>
    <property type="molecule type" value="Genomic_DNA"/>
</dbReference>
<dbReference type="GO" id="GO:0030313">
    <property type="term" value="C:cell envelope"/>
    <property type="evidence" value="ECO:0007669"/>
    <property type="project" value="UniProtKB-SubCell"/>
</dbReference>
<keyword evidence="2" id="KW-0201">Cytochrome c-type biogenesis</keyword>
<dbReference type="PANTHER" id="PTHR42852">
    <property type="entry name" value="THIOL:DISULFIDE INTERCHANGE PROTEIN DSBE"/>
    <property type="match status" value="1"/>
</dbReference>
<dbReference type="CDD" id="cd02966">
    <property type="entry name" value="TlpA_like_family"/>
    <property type="match status" value="1"/>
</dbReference>
<dbReference type="PANTHER" id="PTHR42852:SF17">
    <property type="entry name" value="THIOREDOXIN-LIKE PROTEIN HI_1115"/>
    <property type="match status" value="1"/>
</dbReference>
<feature type="signal peptide" evidence="4">
    <location>
        <begin position="1"/>
        <end position="26"/>
    </location>
</feature>
<accession>A0A318E4G6</accession>
<evidence type="ECO:0000256" key="4">
    <source>
        <dbReference type="SAM" id="SignalP"/>
    </source>
</evidence>
<dbReference type="InterPro" id="IPR017937">
    <property type="entry name" value="Thioredoxin_CS"/>
</dbReference>